<feature type="transmembrane region" description="Helical" evidence="6">
    <location>
        <begin position="282"/>
        <end position="300"/>
    </location>
</feature>
<feature type="transmembrane region" description="Helical" evidence="6">
    <location>
        <begin position="436"/>
        <end position="455"/>
    </location>
</feature>
<dbReference type="Pfam" id="PF13567">
    <property type="entry name" value="DUF4131"/>
    <property type="match status" value="1"/>
</dbReference>
<evidence type="ECO:0000256" key="6">
    <source>
        <dbReference type="SAM" id="Phobius"/>
    </source>
</evidence>
<feature type="domain" description="Metallo-beta-lactamase" evidence="7">
    <location>
        <begin position="542"/>
        <end position="596"/>
    </location>
</feature>
<feature type="domain" description="DUF4131" evidence="9">
    <location>
        <begin position="25"/>
        <end position="189"/>
    </location>
</feature>
<organism evidence="10 11">
    <name type="scientific">Roseburia inulinivorans</name>
    <dbReference type="NCBI Taxonomy" id="360807"/>
    <lineage>
        <taxon>Bacteria</taxon>
        <taxon>Bacillati</taxon>
        <taxon>Bacillota</taxon>
        <taxon>Clostridia</taxon>
        <taxon>Lachnospirales</taxon>
        <taxon>Lachnospiraceae</taxon>
        <taxon>Roseburia</taxon>
    </lineage>
</organism>
<evidence type="ECO:0000259" key="9">
    <source>
        <dbReference type="Pfam" id="PF13567"/>
    </source>
</evidence>
<dbReference type="STRING" id="360807.ERS852392_00829"/>
<dbReference type="PANTHER" id="PTHR30619:SF7">
    <property type="entry name" value="BETA-LACTAMASE DOMAIN PROTEIN"/>
    <property type="match status" value="1"/>
</dbReference>
<evidence type="ECO:0000259" key="7">
    <source>
        <dbReference type="Pfam" id="PF00753"/>
    </source>
</evidence>
<evidence type="ECO:0000256" key="4">
    <source>
        <dbReference type="ARBA" id="ARBA00022989"/>
    </source>
</evidence>
<evidence type="ECO:0000256" key="1">
    <source>
        <dbReference type="ARBA" id="ARBA00004651"/>
    </source>
</evidence>
<feature type="domain" description="ComEC/Rec2-related protein" evidence="8">
    <location>
        <begin position="233"/>
        <end position="494"/>
    </location>
</feature>
<dbReference type="InterPro" id="IPR036866">
    <property type="entry name" value="RibonucZ/Hydroxyglut_hydro"/>
</dbReference>
<protein>
    <submittedName>
        <fullName evidence="10">Putative integral membrane protein</fullName>
    </submittedName>
</protein>
<keyword evidence="4 6" id="KW-1133">Transmembrane helix</keyword>
<dbReference type="InterPro" id="IPR052159">
    <property type="entry name" value="Competence_DNA_uptake"/>
</dbReference>
<evidence type="ECO:0000313" key="10">
    <source>
        <dbReference type="EMBL" id="CRL41463.1"/>
    </source>
</evidence>
<dbReference type="GO" id="GO:0030420">
    <property type="term" value="P:establishment of competence for transformation"/>
    <property type="evidence" value="ECO:0007669"/>
    <property type="project" value="InterPro"/>
</dbReference>
<feature type="transmembrane region" description="Helical" evidence="6">
    <location>
        <begin position="383"/>
        <end position="402"/>
    </location>
</feature>
<evidence type="ECO:0000313" key="11">
    <source>
        <dbReference type="Proteomes" id="UP000049828"/>
    </source>
</evidence>
<dbReference type="PANTHER" id="PTHR30619">
    <property type="entry name" value="DNA INTERNALIZATION/COMPETENCE PROTEIN COMEC/REC2"/>
    <property type="match status" value="1"/>
</dbReference>
<keyword evidence="11" id="KW-1185">Reference proteome</keyword>
<dbReference type="AlphaFoldDB" id="A0A0M6WXC3"/>
<dbReference type="Proteomes" id="UP000049828">
    <property type="component" value="Unassembled WGS sequence"/>
</dbReference>
<dbReference type="SUPFAM" id="SSF56281">
    <property type="entry name" value="Metallo-hydrolase/oxidoreductase"/>
    <property type="match status" value="1"/>
</dbReference>
<proteinExistence type="predicted"/>
<keyword evidence="2" id="KW-1003">Cell membrane</keyword>
<gene>
    <name evidence="10" type="ORF">RIL183_06001</name>
</gene>
<feature type="transmembrane region" description="Helical" evidence="6">
    <location>
        <begin position="501"/>
        <end position="519"/>
    </location>
</feature>
<dbReference type="Pfam" id="PF00753">
    <property type="entry name" value="Lactamase_B"/>
    <property type="match status" value="1"/>
</dbReference>
<comment type="subcellular location">
    <subcellularLocation>
        <location evidence="1">Cell membrane</location>
        <topology evidence="1">Multi-pass membrane protein</topology>
    </subcellularLocation>
</comment>
<dbReference type="Pfam" id="PF03772">
    <property type="entry name" value="Competence"/>
    <property type="match status" value="1"/>
</dbReference>
<reference evidence="11" key="1">
    <citation type="submission" date="2015-05" db="EMBL/GenBank/DDBJ databases">
        <authorList>
            <consortium name="Pathogen Informatics"/>
        </authorList>
    </citation>
    <scope>NUCLEOTIDE SEQUENCE [LARGE SCALE GENOMIC DNA]</scope>
    <source>
        <strain evidence="11">L1-83</strain>
    </source>
</reference>
<feature type="transmembrane region" description="Helical" evidence="6">
    <location>
        <begin position="408"/>
        <end position="429"/>
    </location>
</feature>
<feature type="transmembrane region" description="Helical" evidence="6">
    <location>
        <begin position="477"/>
        <end position="494"/>
    </location>
</feature>
<dbReference type="GO" id="GO:0005886">
    <property type="term" value="C:plasma membrane"/>
    <property type="evidence" value="ECO:0007669"/>
    <property type="project" value="UniProtKB-SubCell"/>
</dbReference>
<dbReference type="CDD" id="cd07731">
    <property type="entry name" value="ComA-like_MBL-fold"/>
    <property type="match status" value="1"/>
</dbReference>
<feature type="transmembrane region" description="Helical" evidence="6">
    <location>
        <begin position="347"/>
        <end position="371"/>
    </location>
</feature>
<dbReference type="EMBL" id="CVRS01000092">
    <property type="protein sequence ID" value="CRL41463.1"/>
    <property type="molecule type" value="Genomic_DNA"/>
</dbReference>
<accession>A0A0M6WXC3</accession>
<dbReference type="Gene3D" id="3.60.15.10">
    <property type="entry name" value="Ribonuclease Z/Hydroxyacylglutathione hydrolase-like"/>
    <property type="match status" value="1"/>
</dbReference>
<keyword evidence="3 6" id="KW-0812">Transmembrane</keyword>
<evidence type="ECO:0000256" key="2">
    <source>
        <dbReference type="ARBA" id="ARBA00022475"/>
    </source>
</evidence>
<dbReference type="InterPro" id="IPR004797">
    <property type="entry name" value="Competence_ComEC/Rec2"/>
</dbReference>
<dbReference type="InterPro" id="IPR035681">
    <property type="entry name" value="ComA-like_MBL"/>
</dbReference>
<evidence type="ECO:0000256" key="3">
    <source>
        <dbReference type="ARBA" id="ARBA00022692"/>
    </source>
</evidence>
<sequence length="780" mass="87224">MFKRPLCEMASGLILGILFMRYQKWYLAAVAAGILFGIVWNLWHNTIRNCSEKDSMANARAWMYPAFRVGCFLAFFLAGIFHFAGNEAFRQNYMSKLQDGMQVTVQGKLCSKQLKNGQYSYYLDHCYLSIGQEILPCNQILFYQTSDDDSIGQTLIVTGTVELWKSASNDGNFDAKAFYESKKIDFQLKEAIVKNVYGAEDGFGEKIYRLRRKISGVYETCMSASDAGVLSTMTLGEKNLLDAEVKQMYQKAGISHVLAISGLHISVIGMGLYKLLRKIKCSFLTSGVIAGTVIGGYGMMSGLGTSTIRAVLMFFVLLFGQWIGRSYDTLSALGLSAIVILLDNPYLLWYAGFLLSFAAVLGIVAVGQTLIKIKKPFFTFSENFLVSFAIQLATVPLTAYFFYEVPVWSMLINFFVLPIIGVLLFLGLLGGFVGLLSVRVAGILFVPCHWILVFYEKVCRLSVSLPGAVWITGQPDWQKLLLFYLILGAVLFAMKKMKQRRGFVFIGCFMLLAVLHNPVKGFELDVLDVGQGDGMYLHTKEGTNFFFDGGSTDVSKVGTYRMLPFLKAKGVKKIDYWIVSHTDADHISGLKEILQAEYEIDHIVFSKYVLNDEAYQELLALAQTYGTEILKMDCGDIFTDGEAGLRCIFPDQTYKSDDKNALSLVLRYEDQEFSGIFTGDISSAEEQYLVEHKKAGSVTFYKAAHHGSRYSNSRDFLMALSPEITTISCGENNRYGHPGEEALCNIKESGSAVYETMECGRIRIRMENGKPVVEKFLEGR</sequence>
<dbReference type="InterPro" id="IPR025405">
    <property type="entry name" value="DUF4131"/>
</dbReference>
<evidence type="ECO:0000256" key="5">
    <source>
        <dbReference type="ARBA" id="ARBA00023136"/>
    </source>
</evidence>
<feature type="transmembrane region" description="Helical" evidence="6">
    <location>
        <begin position="256"/>
        <end position="276"/>
    </location>
</feature>
<dbReference type="InterPro" id="IPR001279">
    <property type="entry name" value="Metallo-B-lactamas"/>
</dbReference>
<dbReference type="NCBIfam" id="TIGR00361">
    <property type="entry name" value="ComEC_Rec2"/>
    <property type="match status" value="1"/>
</dbReference>
<feature type="transmembrane region" description="Helical" evidence="6">
    <location>
        <begin position="25"/>
        <end position="43"/>
    </location>
</feature>
<dbReference type="NCBIfam" id="TIGR00360">
    <property type="entry name" value="ComEC_N-term"/>
    <property type="match status" value="1"/>
</dbReference>
<dbReference type="OrthoDB" id="9761531at2"/>
<feature type="transmembrane region" description="Helical" evidence="6">
    <location>
        <begin position="307"/>
        <end position="327"/>
    </location>
</feature>
<evidence type="ECO:0000259" key="8">
    <source>
        <dbReference type="Pfam" id="PF03772"/>
    </source>
</evidence>
<keyword evidence="5 6" id="KW-0472">Membrane</keyword>
<feature type="transmembrane region" description="Helical" evidence="6">
    <location>
        <begin position="63"/>
        <end position="84"/>
    </location>
</feature>
<name>A0A0M6WXC3_9FIRM</name>
<dbReference type="InterPro" id="IPR004477">
    <property type="entry name" value="ComEC_N"/>
</dbReference>